<comment type="function">
    <text evidence="1">Possible endonuclease which induces a single-strand cut and initiates DNA replication.</text>
</comment>
<dbReference type="KEGG" id="amg:AMEC673_00400"/>
<organism evidence="8 9">
    <name type="scientific">Alteromonas macleodii (strain English Channel 673)</name>
    <dbReference type="NCBI Taxonomy" id="1004788"/>
    <lineage>
        <taxon>Bacteria</taxon>
        <taxon>Pseudomonadati</taxon>
        <taxon>Pseudomonadota</taxon>
        <taxon>Gammaproteobacteria</taxon>
        <taxon>Alteromonadales</taxon>
        <taxon>Alteromonadaceae</taxon>
        <taxon>Alteromonas/Salinimonas group</taxon>
        <taxon>Alteromonas</taxon>
    </lineage>
</organism>
<dbReference type="Pfam" id="PF05840">
    <property type="entry name" value="Phage_GPA"/>
    <property type="match status" value="1"/>
</dbReference>
<dbReference type="GO" id="GO:0004519">
    <property type="term" value="F:endonuclease activity"/>
    <property type="evidence" value="ECO:0007669"/>
    <property type="project" value="UniProtKB-KW"/>
</dbReference>
<keyword evidence="4" id="KW-0540">Nuclease</keyword>
<keyword evidence="3" id="KW-0235">DNA replication</keyword>
<keyword evidence="6" id="KW-0378">Hydrolase</keyword>
<dbReference type="RefSeq" id="WP_014975288.1">
    <property type="nucleotide sequence ID" value="NC_018678.1"/>
</dbReference>
<dbReference type="EMBL" id="CP003844">
    <property type="protein sequence ID" value="AFT72786.1"/>
    <property type="molecule type" value="Genomic_DNA"/>
</dbReference>
<protein>
    <submittedName>
        <fullName evidence="8">Replication protein A</fullName>
    </submittedName>
</protein>
<keyword evidence="5" id="KW-0255">Endonuclease</keyword>
<evidence type="ECO:0000259" key="7">
    <source>
        <dbReference type="Pfam" id="PF05840"/>
    </source>
</evidence>
<evidence type="ECO:0000256" key="1">
    <source>
        <dbReference type="ARBA" id="ARBA00003293"/>
    </source>
</evidence>
<evidence type="ECO:0000256" key="2">
    <source>
        <dbReference type="ARBA" id="ARBA00009260"/>
    </source>
</evidence>
<evidence type="ECO:0000256" key="4">
    <source>
        <dbReference type="ARBA" id="ARBA00022722"/>
    </source>
</evidence>
<reference evidence="9" key="1">
    <citation type="journal article" date="2012" name="Sci. Rep.">
        <title>Genomes of surface isolates of Alteromonas macleodii: the life of a widespread marine opportunistic copiotroph.</title>
        <authorList>
            <person name="Lopez-Perez M."/>
            <person name="Gonzaga A."/>
            <person name="Martin-Cuadrado A.B."/>
            <person name="Onyshchenko O."/>
            <person name="Ghavidel A."/>
            <person name="Ghai R."/>
            <person name="Rodriguez-Valera F."/>
        </authorList>
    </citation>
    <scope>NUCLEOTIDE SEQUENCE [LARGE SCALE GENOMIC DNA]</scope>
    <source>
        <strain evidence="9">English Channel 673</strain>
    </source>
</reference>
<name>A0AB32ZU30_ALTME</name>
<dbReference type="Proteomes" id="UP000006296">
    <property type="component" value="Chromosome"/>
</dbReference>
<evidence type="ECO:0000256" key="3">
    <source>
        <dbReference type="ARBA" id="ARBA00022705"/>
    </source>
</evidence>
<gene>
    <name evidence="8" type="ordered locus">AMEC673_00400</name>
</gene>
<proteinExistence type="inferred from homology"/>
<dbReference type="GO" id="GO:0006260">
    <property type="term" value="P:DNA replication"/>
    <property type="evidence" value="ECO:0007669"/>
    <property type="project" value="UniProtKB-KW"/>
</dbReference>
<evidence type="ECO:0000256" key="6">
    <source>
        <dbReference type="ARBA" id="ARBA00022801"/>
    </source>
</evidence>
<evidence type="ECO:0000256" key="5">
    <source>
        <dbReference type="ARBA" id="ARBA00022759"/>
    </source>
</evidence>
<dbReference type="GO" id="GO:0016787">
    <property type="term" value="F:hydrolase activity"/>
    <property type="evidence" value="ECO:0007669"/>
    <property type="project" value="UniProtKB-KW"/>
</dbReference>
<feature type="domain" description="Replication gene A protein-like" evidence="7">
    <location>
        <begin position="133"/>
        <end position="403"/>
    </location>
</feature>
<sequence>MRRFKESELSKTLDLMGGFMGDFYRSLHVDDRIFVKGLISHFPAEVQRILADRYQAFDKPFNANSYIRDMTGKLNALLPAKLIPYFNAGENELRELAKENARRCKRFELNHIRQQHKLPEKSENPVNGIQFPLTASARFVNEFGIAAPEESNSVTLTGALRRMQDEYWWLRQLRKVISRKRETVLIHLGQVNSRKGKYCSDYTVQFRLIQKELQREMLENLIIVNELNESFSLAELSDKNVSNPVNRKNELMTRMSGFEKLSKEAGHKAIFVTITCPSRFHNTYAKSGDPNPKWDGTTPRDAQDYLNNIWRRIRAELDRRSIQQYGFRIAEPQHDGTPHWHMLLFINPIHSDPFKSVINHYALQEDGDKAGAQENRCDFKDIDYSRGSATGYIAKYVSKNVNGEQLDSDIDGGDAIHAAQRVEAWASCWGIRQFQQIGNGSVTVWRELRRLKQLVGLSETFDAIYKAADSGDWAKFVELMGGVFCKRNDQPIRPLYQEKVNEATGEVKQSYFDGVVTLALKGVQYADKEVITRVHEWRIEHQPQRAA</sequence>
<evidence type="ECO:0000313" key="9">
    <source>
        <dbReference type="Proteomes" id="UP000006296"/>
    </source>
</evidence>
<comment type="similarity">
    <text evidence="2">Belongs to the phage GPA family.</text>
</comment>
<evidence type="ECO:0000313" key="8">
    <source>
        <dbReference type="EMBL" id="AFT72786.1"/>
    </source>
</evidence>
<dbReference type="InterPro" id="IPR008766">
    <property type="entry name" value="Replication_gene_A-like"/>
</dbReference>
<accession>A0AB32ZU30</accession>
<dbReference type="AlphaFoldDB" id="A0AB32ZU30"/>